<evidence type="ECO:0000313" key="2">
    <source>
        <dbReference type="EMBL" id="GHC75858.1"/>
    </source>
</evidence>
<keyword evidence="3" id="KW-1185">Reference proteome</keyword>
<gene>
    <name evidence="2" type="ORF">GCM10007320_14490</name>
</gene>
<evidence type="ECO:0000256" key="1">
    <source>
        <dbReference type="SAM" id="MobiDB-lite"/>
    </source>
</evidence>
<evidence type="ECO:0000313" key="3">
    <source>
        <dbReference type="Proteomes" id="UP000626210"/>
    </source>
</evidence>
<dbReference type="Proteomes" id="UP000626210">
    <property type="component" value="Unassembled WGS sequence"/>
</dbReference>
<accession>A0ABQ3FZ55</accession>
<protein>
    <submittedName>
        <fullName evidence="2">Molecular chaperone DnaJ</fullName>
    </submittedName>
</protein>
<dbReference type="InterPro" id="IPR036869">
    <property type="entry name" value="J_dom_sf"/>
</dbReference>
<feature type="region of interest" description="Disordered" evidence="1">
    <location>
        <begin position="173"/>
        <end position="195"/>
    </location>
</feature>
<sequence>MTPSRTLAIAQPAATRLSPAQKKFNSLVKRIAEQRALLAQWEEAVPLFRERRARELLPLLDDYRVLSVQMVRVLHAAAANRKGLGKADRDTIAALITDLAGALADSAPDEALRAEMKQRYNEHAGSDFDEDGADSDAMAREMARDLFGMDIPDDVDLNSPEELMRHIAQEMQADAQAPPDRPAKKPSKRAQQATQSLREVYRKLASALHPDREGDPAERARKTALMQRANEAYANNRLLDLLQLQLEAEQIDPGQLANLSAERLKHYNHVLAEQLDELRHEVAATEGAFVLEFNLPPLQPLKPARLMDTLRHQIAQLTLDTHHLRQQLPLLDDLPTLKRWLKEQRAAMRARQEEEDLLSLFGR</sequence>
<proteinExistence type="predicted"/>
<name>A0ABQ3FZ55_9BURK</name>
<dbReference type="Gene3D" id="1.10.287.110">
    <property type="entry name" value="DnaJ domain"/>
    <property type="match status" value="1"/>
</dbReference>
<reference evidence="3" key="1">
    <citation type="journal article" date="2019" name="Int. J. Syst. Evol. Microbiol.">
        <title>The Global Catalogue of Microorganisms (GCM) 10K type strain sequencing project: providing services to taxonomists for standard genome sequencing and annotation.</title>
        <authorList>
            <consortium name="The Broad Institute Genomics Platform"/>
            <consortium name="The Broad Institute Genome Sequencing Center for Infectious Disease"/>
            <person name="Wu L."/>
            <person name="Ma J."/>
        </authorList>
    </citation>
    <scope>NUCLEOTIDE SEQUENCE [LARGE SCALE GENOMIC DNA]</scope>
    <source>
        <strain evidence="3">KCTC 23314</strain>
    </source>
</reference>
<organism evidence="2 3">
    <name type="scientific">Pseudorhodoferax aquiterrae</name>
    <dbReference type="NCBI Taxonomy" id="747304"/>
    <lineage>
        <taxon>Bacteria</taxon>
        <taxon>Pseudomonadati</taxon>
        <taxon>Pseudomonadota</taxon>
        <taxon>Betaproteobacteria</taxon>
        <taxon>Burkholderiales</taxon>
        <taxon>Comamonadaceae</taxon>
    </lineage>
</organism>
<dbReference type="RefSeq" id="WP_189686279.1">
    <property type="nucleotide sequence ID" value="NZ_BMYK01000003.1"/>
</dbReference>
<comment type="caution">
    <text evidence="2">The sequence shown here is derived from an EMBL/GenBank/DDBJ whole genome shotgun (WGS) entry which is preliminary data.</text>
</comment>
<dbReference type="SUPFAM" id="SSF46565">
    <property type="entry name" value="Chaperone J-domain"/>
    <property type="match status" value="1"/>
</dbReference>
<dbReference type="EMBL" id="BMYK01000003">
    <property type="protein sequence ID" value="GHC75858.1"/>
    <property type="molecule type" value="Genomic_DNA"/>
</dbReference>